<name>A0ACC1L6G0_9FUNG</name>
<gene>
    <name evidence="1" type="primary">GAL1_1</name>
    <name evidence="1" type="ORF">H4S07_004962</name>
</gene>
<dbReference type="EMBL" id="JANBUP010002213">
    <property type="protein sequence ID" value="KAJ2801355.1"/>
    <property type="molecule type" value="Genomic_DNA"/>
</dbReference>
<evidence type="ECO:0000313" key="2">
    <source>
        <dbReference type="Proteomes" id="UP001140096"/>
    </source>
</evidence>
<accession>A0ACC1L6G0</accession>
<protein>
    <submittedName>
        <fullName evidence="1">Galactokinase</fullName>
        <ecNumber evidence="1">2.7.1.6</ecNumber>
    </submittedName>
</protein>
<proteinExistence type="predicted"/>
<sequence>MDHSIPVVSALNDVYADNLLQHGARYQALTEAFIEMYGAKPDFIARAPGRVNIIGEHIDYCGFPVFPMAIVPDCLIAVKVVDGSSVKLGNVNTKFVARQFDYQPDTMVNIDTSVHDWVNYFKCGYRGALEAIADVSSPVGMQCLMDGSVPISVGLSSSSAFVCCSVIATMRANGRLLSQKRVVETSVVCERYIGTNGGGMDQTASIMSQPQSASFIEFSPKLCVTPVRFPSTASPIAFVIANTMVVSDKAVTAPTNYNLRVVETRIGALMLAKHLNLSKNSACLNADPLTFKAVMDEFFASGHLDDLDPPVLKWTKRLTAILERAESLFVTHPQGFTLDECADYLGIGVHDLARLVHTDRFPIHADRLKLLQRAQHAFSEALRVVKFRQVCESGDTSDECFIALGDLMNQSQDSCRDLFECSCPELDEICMIARKAGSFGSRLTGAGWGGCSVHLIRLDGCDSFIATLKQEYYFKRFPELSVDELEHAIFATSPSSGAFIYVFN</sequence>
<dbReference type="EC" id="2.7.1.6" evidence="1"/>
<dbReference type="Proteomes" id="UP001140096">
    <property type="component" value="Unassembled WGS sequence"/>
</dbReference>
<reference evidence="1" key="1">
    <citation type="submission" date="2022-07" db="EMBL/GenBank/DDBJ databases">
        <title>Phylogenomic reconstructions and comparative analyses of Kickxellomycotina fungi.</title>
        <authorList>
            <person name="Reynolds N.K."/>
            <person name="Stajich J.E."/>
            <person name="Barry K."/>
            <person name="Grigoriev I.V."/>
            <person name="Crous P."/>
            <person name="Smith M.E."/>
        </authorList>
    </citation>
    <scope>NUCLEOTIDE SEQUENCE</scope>
    <source>
        <strain evidence="1">CBS 102833</strain>
    </source>
</reference>
<keyword evidence="1" id="KW-0808">Transferase</keyword>
<organism evidence="1 2">
    <name type="scientific">Coemansia furcata</name>
    <dbReference type="NCBI Taxonomy" id="417177"/>
    <lineage>
        <taxon>Eukaryota</taxon>
        <taxon>Fungi</taxon>
        <taxon>Fungi incertae sedis</taxon>
        <taxon>Zoopagomycota</taxon>
        <taxon>Kickxellomycotina</taxon>
        <taxon>Kickxellomycetes</taxon>
        <taxon>Kickxellales</taxon>
        <taxon>Kickxellaceae</taxon>
        <taxon>Coemansia</taxon>
    </lineage>
</organism>
<evidence type="ECO:0000313" key="1">
    <source>
        <dbReference type="EMBL" id="KAJ2801355.1"/>
    </source>
</evidence>
<keyword evidence="2" id="KW-1185">Reference proteome</keyword>
<comment type="caution">
    <text evidence="1">The sequence shown here is derived from an EMBL/GenBank/DDBJ whole genome shotgun (WGS) entry which is preliminary data.</text>
</comment>